<dbReference type="GO" id="GO:0006488">
    <property type="term" value="P:dolichol-linked oligosaccharide biosynthetic process"/>
    <property type="evidence" value="ECO:0007669"/>
    <property type="project" value="UniProtKB-UniRule"/>
</dbReference>
<dbReference type="GO" id="GO:0102389">
    <property type="term" value="F:polyprenol reductase activity"/>
    <property type="evidence" value="ECO:0007669"/>
    <property type="project" value="UniProtKB-UniRule"/>
</dbReference>
<reference evidence="11" key="1">
    <citation type="submission" date="2021-04" db="EMBL/GenBank/DDBJ databases">
        <authorList>
            <consortium name="Molecular Ecology Group"/>
        </authorList>
    </citation>
    <scope>NUCLEOTIDE SEQUENCE</scope>
</reference>
<keyword evidence="5 9" id="KW-0472">Membrane</keyword>
<evidence type="ECO:0000313" key="11">
    <source>
        <dbReference type="EMBL" id="CAG5130700.1"/>
    </source>
</evidence>
<keyword evidence="3 9" id="KW-0812">Transmembrane</keyword>
<keyword evidence="9" id="KW-0521">NADP</keyword>
<comment type="function">
    <text evidence="9">Plays a key role in early steps of protein N-linked glycosylation by being involved in the conversion of polyprenol into dolichol. Acts as a polyprenal reductase that mediates the reduction of polyprenal into dolichal in a NADP-dependent mechanism. Dolichols are required for the synthesis of dolichol-linked monosaccharides and the oligosaccharide precursor used for N-glycosylation.</text>
</comment>
<dbReference type="EC" id="1.3.1.94" evidence="2 9"/>
<feature type="transmembrane region" description="Helical" evidence="9">
    <location>
        <begin position="189"/>
        <end position="213"/>
    </location>
</feature>
<evidence type="ECO:0000256" key="8">
    <source>
        <dbReference type="ARBA" id="ARBA00049427"/>
    </source>
</evidence>
<evidence type="ECO:0000313" key="12">
    <source>
        <dbReference type="Proteomes" id="UP000678393"/>
    </source>
</evidence>
<accession>A0A8S3ZS94</accession>
<feature type="transmembrane region" description="Helical" evidence="9">
    <location>
        <begin position="110"/>
        <end position="130"/>
    </location>
</feature>
<dbReference type="InterPro" id="IPR039698">
    <property type="entry name" value="Dfg10/SRD5A3"/>
</dbReference>
<feature type="transmembrane region" description="Helical" evidence="9">
    <location>
        <begin position="6"/>
        <end position="24"/>
    </location>
</feature>
<dbReference type="GO" id="GO:0016095">
    <property type="term" value="P:polyprenol catabolic process"/>
    <property type="evidence" value="ECO:0007669"/>
    <property type="project" value="UniProtKB-UniRule"/>
</dbReference>
<evidence type="ECO:0000256" key="2">
    <source>
        <dbReference type="ARBA" id="ARBA00012522"/>
    </source>
</evidence>
<dbReference type="PROSITE" id="PS50244">
    <property type="entry name" value="S5A_REDUCTASE"/>
    <property type="match status" value="1"/>
</dbReference>
<dbReference type="Pfam" id="PF02544">
    <property type="entry name" value="Steroid_dh"/>
    <property type="match status" value="1"/>
</dbReference>
<organism evidence="11 12">
    <name type="scientific">Candidula unifasciata</name>
    <dbReference type="NCBI Taxonomy" id="100452"/>
    <lineage>
        <taxon>Eukaryota</taxon>
        <taxon>Metazoa</taxon>
        <taxon>Spiralia</taxon>
        <taxon>Lophotrochozoa</taxon>
        <taxon>Mollusca</taxon>
        <taxon>Gastropoda</taxon>
        <taxon>Heterobranchia</taxon>
        <taxon>Euthyneura</taxon>
        <taxon>Panpulmonata</taxon>
        <taxon>Eupulmonata</taxon>
        <taxon>Stylommatophora</taxon>
        <taxon>Helicina</taxon>
        <taxon>Helicoidea</taxon>
        <taxon>Geomitridae</taxon>
        <taxon>Candidula</taxon>
    </lineage>
</organism>
<dbReference type="OrthoDB" id="5788137at2759"/>
<gene>
    <name evidence="11" type="ORF">CUNI_LOCUS16258</name>
</gene>
<comment type="catalytic activity">
    <reaction evidence="8 9">
        <text>a di-trans,poly-cis-dolichal + NADP(+) = a di-trans,poly-cis-polyprenal + NADPH + H(+)</text>
        <dbReference type="Rhea" id="RHEA:80727"/>
        <dbReference type="Rhea" id="RHEA-COMP:19536"/>
        <dbReference type="Rhea" id="RHEA-COMP:19537"/>
        <dbReference type="ChEBI" id="CHEBI:15378"/>
        <dbReference type="ChEBI" id="CHEBI:57783"/>
        <dbReference type="ChEBI" id="CHEBI:58349"/>
        <dbReference type="ChEBI" id="CHEBI:231623"/>
        <dbReference type="ChEBI" id="CHEBI:231637"/>
        <dbReference type="EC" id="1.3.1.94"/>
    </reaction>
    <physiologicalReaction direction="right-to-left" evidence="8 9">
        <dbReference type="Rhea" id="RHEA:80729"/>
    </physiologicalReaction>
</comment>
<comment type="similarity">
    <text evidence="6 9">Belongs to the steroid 5-alpha reductase family. Polyprenal reductase subfamily.</text>
</comment>
<dbReference type="InterPro" id="IPR001104">
    <property type="entry name" value="3-oxo-5_a-steroid_4-DH_C"/>
</dbReference>
<dbReference type="PANTHER" id="PTHR14624:SF0">
    <property type="entry name" value="POLYPRENOL REDUCTASE"/>
    <property type="match status" value="1"/>
</dbReference>
<keyword evidence="9" id="KW-0256">Endoplasmic reticulum</keyword>
<name>A0A8S3ZS94_9EUPU</name>
<evidence type="ECO:0000256" key="9">
    <source>
        <dbReference type="RuleBase" id="RU367081"/>
    </source>
</evidence>
<evidence type="ECO:0000259" key="10">
    <source>
        <dbReference type="Pfam" id="PF02544"/>
    </source>
</evidence>
<evidence type="ECO:0000256" key="6">
    <source>
        <dbReference type="ARBA" id="ARBA00046320"/>
    </source>
</evidence>
<evidence type="ECO:0000256" key="5">
    <source>
        <dbReference type="ARBA" id="ARBA00023136"/>
    </source>
</evidence>
<evidence type="ECO:0000256" key="3">
    <source>
        <dbReference type="ARBA" id="ARBA00022692"/>
    </source>
</evidence>
<dbReference type="AlphaFoldDB" id="A0A8S3ZS94"/>
<dbReference type="GO" id="GO:0160198">
    <property type="term" value="F:polyprenal reductase activity"/>
    <property type="evidence" value="ECO:0007669"/>
    <property type="project" value="UniProtKB-EC"/>
</dbReference>
<dbReference type="Proteomes" id="UP000678393">
    <property type="component" value="Unassembled WGS sequence"/>
</dbReference>
<proteinExistence type="inferred from homology"/>
<comment type="subcellular location">
    <subcellularLocation>
        <location evidence="1">Endomembrane system</location>
        <topology evidence="1">Multi-pass membrane protein</topology>
    </subcellularLocation>
    <subcellularLocation>
        <location evidence="9">Endoplasmic reticulum membrane</location>
    </subcellularLocation>
</comment>
<protein>
    <recommendedName>
        <fullName evidence="7 9">Polyprenal reductase</fullName>
        <ecNumber evidence="2 9">1.3.1.94</ecNumber>
    </recommendedName>
</protein>
<keyword evidence="9" id="KW-0560">Oxidoreductase</keyword>
<evidence type="ECO:0000256" key="4">
    <source>
        <dbReference type="ARBA" id="ARBA00022989"/>
    </source>
</evidence>
<evidence type="ECO:0000256" key="7">
    <source>
        <dbReference type="ARBA" id="ARBA00047186"/>
    </source>
</evidence>
<comment type="pathway">
    <text evidence="9">Protein modification; protein glycosylation.</text>
</comment>
<dbReference type="PANTHER" id="PTHR14624">
    <property type="entry name" value="DFG10 PROTEIN"/>
    <property type="match status" value="1"/>
</dbReference>
<comment type="caution">
    <text evidence="11">The sequence shown here is derived from an EMBL/GenBank/DDBJ whole genome shotgun (WGS) entry which is preliminary data.</text>
</comment>
<dbReference type="GO" id="GO:0005789">
    <property type="term" value="C:endoplasmic reticulum membrane"/>
    <property type="evidence" value="ECO:0007669"/>
    <property type="project" value="UniProtKB-SubCell"/>
</dbReference>
<keyword evidence="12" id="KW-1185">Reference proteome</keyword>
<sequence length="345" mass="39930">MYFNALSIFWMFSSVLIIVLHNLLPRKSELSKLSNGNNSLRGFLKILLWKLYVFGKLKDSQHDWDHIANGDESNSTRTHASLRHQQLAGTSKQNILLKVTAIPKSWFTHFYLVGALVHFAVFSTLIYVLLGNPFPAALRWLINLINLNIEANDLDDKAWPVLIVFTLEFLQMLRRLYECVFVSTFSKGTMSFVHYFLGMFLYSSFGIGLLASVKLDKLVFAYPSLEEIVYSFLGISLFVWGSYYQHKSMLTFASLRKDKTDHKADEHYIPQGHLFEIVSCPHYLCEILIYFGFCLVFRFINIYLLIVAFFVLTNQMCCGIAVHAWYQEHFSGYPMTRKAVIPYIL</sequence>
<evidence type="ECO:0000256" key="1">
    <source>
        <dbReference type="ARBA" id="ARBA00004127"/>
    </source>
</evidence>
<feature type="transmembrane region" description="Helical" evidence="9">
    <location>
        <begin position="228"/>
        <end position="246"/>
    </location>
</feature>
<keyword evidence="4 9" id="KW-1133">Transmembrane helix</keyword>
<feature type="domain" description="3-oxo-5-alpha-steroid 4-dehydrogenase C-terminal" evidence="10">
    <location>
        <begin position="228"/>
        <end position="345"/>
    </location>
</feature>
<dbReference type="EMBL" id="CAJHNH020004201">
    <property type="protein sequence ID" value="CAG5130700.1"/>
    <property type="molecule type" value="Genomic_DNA"/>
</dbReference>
<dbReference type="GO" id="GO:0003865">
    <property type="term" value="F:3-oxo-5-alpha-steroid 4-dehydrogenase activity"/>
    <property type="evidence" value="ECO:0007669"/>
    <property type="project" value="TreeGrafter"/>
</dbReference>